<dbReference type="Proteomes" id="UP000501240">
    <property type="component" value="Chromosome"/>
</dbReference>
<organism evidence="1 2">
    <name type="scientific">Actinomadura verrucosospora</name>
    <dbReference type="NCBI Taxonomy" id="46165"/>
    <lineage>
        <taxon>Bacteria</taxon>
        <taxon>Bacillati</taxon>
        <taxon>Actinomycetota</taxon>
        <taxon>Actinomycetes</taxon>
        <taxon>Streptosporangiales</taxon>
        <taxon>Thermomonosporaceae</taxon>
        <taxon>Actinomadura</taxon>
    </lineage>
</organism>
<dbReference type="AlphaFoldDB" id="A0A7D3ZC61"/>
<evidence type="ECO:0000313" key="2">
    <source>
        <dbReference type="Proteomes" id="UP000501240"/>
    </source>
</evidence>
<keyword evidence="2" id="KW-1185">Reference proteome</keyword>
<accession>A0A7D3ZC61</accession>
<gene>
    <name evidence="1" type="ORF">ACTIVE_0393</name>
</gene>
<reference evidence="1 2" key="1">
    <citation type="submission" date="2020-05" db="EMBL/GenBank/DDBJ databases">
        <title>Actinomadura verrucosospora NRRL-B18236 (PFL_A860) Genome sequencing and assembly.</title>
        <authorList>
            <person name="Samborskyy M."/>
        </authorList>
    </citation>
    <scope>NUCLEOTIDE SEQUENCE [LARGE SCALE GENOMIC DNA]</scope>
    <source>
        <strain evidence="1 2">NRRL:B18236</strain>
    </source>
</reference>
<name>A0A7D3ZC61_ACTVE</name>
<protein>
    <submittedName>
        <fullName evidence="1">Uncharacterized protein</fullName>
    </submittedName>
</protein>
<sequence>MTLPRLTAESGIGPATGTYQGRVAAAGGPAITAMAVGDYGYGGDFVAALEACQPPNTLCEGRPGTAGAGYWVCCEPNATCAVDGQGRPLCGP</sequence>
<proteinExistence type="predicted"/>
<dbReference type="EMBL" id="CP053892">
    <property type="protein sequence ID" value="QKG18757.1"/>
    <property type="molecule type" value="Genomic_DNA"/>
</dbReference>
<evidence type="ECO:0000313" key="1">
    <source>
        <dbReference type="EMBL" id="QKG18757.1"/>
    </source>
</evidence>